<keyword evidence="8" id="KW-1185">Reference proteome</keyword>
<evidence type="ECO:0000259" key="6">
    <source>
        <dbReference type="Pfam" id="PF12851"/>
    </source>
</evidence>
<dbReference type="Proteomes" id="UP001498398">
    <property type="component" value="Unassembled WGS sequence"/>
</dbReference>
<dbReference type="Gene3D" id="3.60.130.30">
    <property type="match status" value="1"/>
</dbReference>
<dbReference type="Pfam" id="PF12851">
    <property type="entry name" value="Tet_JBP"/>
    <property type="match status" value="1"/>
</dbReference>
<dbReference type="InterPro" id="IPR024779">
    <property type="entry name" value="2OGFeDO_JBP1/TET_oxygenase_dom"/>
</dbReference>
<accession>A0ABR1JRV5</accession>
<organism evidence="7 8">
    <name type="scientific">Marasmiellus scandens</name>
    <dbReference type="NCBI Taxonomy" id="2682957"/>
    <lineage>
        <taxon>Eukaryota</taxon>
        <taxon>Fungi</taxon>
        <taxon>Dikarya</taxon>
        <taxon>Basidiomycota</taxon>
        <taxon>Agaricomycotina</taxon>
        <taxon>Agaricomycetes</taxon>
        <taxon>Agaricomycetidae</taxon>
        <taxon>Agaricales</taxon>
        <taxon>Marasmiineae</taxon>
        <taxon>Omphalotaceae</taxon>
        <taxon>Marasmiellus</taxon>
    </lineage>
</organism>
<comment type="caution">
    <text evidence="7">The sequence shown here is derived from an EMBL/GenBank/DDBJ whole genome shotgun (WGS) entry which is preliminary data.</text>
</comment>
<comment type="cofactor">
    <cofactor evidence="1">
        <name>Fe(2+)</name>
        <dbReference type="ChEBI" id="CHEBI:29033"/>
    </cofactor>
</comment>
<dbReference type="EMBL" id="JBANRG010000007">
    <property type="protein sequence ID" value="KAK7464798.1"/>
    <property type="molecule type" value="Genomic_DNA"/>
</dbReference>
<keyword evidence="5" id="KW-0408">Iron</keyword>
<sequence length="374" mass="42796">MGRKRNPPLNIMNDGRAWRAVEALERRVLSWNDTLPLGWSLNVDLERIARALKKAIDNKIVIPIVAEEYFSLNMEERYQYLAEWRAFGARNYANNVVLVDKNGVSLVWYLPDLLGDDLKNHVFRKTKLIQRKLVKGIHMSNHRWTEEEFEIIQRGSEWQGDENLFVSSKKKRPRICQGVCSFSFGWRGTGYEWTTDEIAPSASLSAPENQVAQTKEWLREISPLQLTISLVLSFIHPEQFQAGKNTLDRSCDKQAFPRTEEWAKIWGSVFTTLTVISGRRAVPHVDSYGSMKHLDALVSLGTASTAKLVLRDLGATFSYKPGCSIFFSGRGWTHEVPHWGFGERICYASYTRPEMTAEHGVNVQSYPRQLDVQA</sequence>
<evidence type="ECO:0000256" key="5">
    <source>
        <dbReference type="ARBA" id="ARBA00023004"/>
    </source>
</evidence>
<evidence type="ECO:0000313" key="7">
    <source>
        <dbReference type="EMBL" id="KAK7464798.1"/>
    </source>
</evidence>
<evidence type="ECO:0000256" key="3">
    <source>
        <dbReference type="ARBA" id="ARBA00022964"/>
    </source>
</evidence>
<proteinExistence type="predicted"/>
<evidence type="ECO:0000313" key="8">
    <source>
        <dbReference type="Proteomes" id="UP001498398"/>
    </source>
</evidence>
<evidence type="ECO:0000256" key="4">
    <source>
        <dbReference type="ARBA" id="ARBA00023002"/>
    </source>
</evidence>
<keyword evidence="4" id="KW-0560">Oxidoreductase</keyword>
<evidence type="ECO:0000256" key="2">
    <source>
        <dbReference type="ARBA" id="ARBA00022723"/>
    </source>
</evidence>
<protein>
    <recommendedName>
        <fullName evidence="6">2OGFeDO JBP1/TET oxygenase domain-containing protein</fullName>
    </recommendedName>
</protein>
<keyword evidence="3" id="KW-0223">Dioxygenase</keyword>
<reference evidence="7 8" key="1">
    <citation type="submission" date="2024-01" db="EMBL/GenBank/DDBJ databases">
        <title>A draft genome for the cacao thread blight pathogen Marasmiellus scandens.</title>
        <authorList>
            <person name="Baruah I.K."/>
            <person name="Leung J."/>
            <person name="Bukari Y."/>
            <person name="Amoako-Attah I."/>
            <person name="Meinhardt L.W."/>
            <person name="Bailey B.A."/>
            <person name="Cohen S.P."/>
        </authorList>
    </citation>
    <scope>NUCLEOTIDE SEQUENCE [LARGE SCALE GENOMIC DNA]</scope>
    <source>
        <strain evidence="7 8">GH-19</strain>
    </source>
</reference>
<keyword evidence="2" id="KW-0479">Metal-binding</keyword>
<feature type="domain" description="2OGFeDO JBP1/TET oxygenase" evidence="6">
    <location>
        <begin position="209"/>
        <end position="352"/>
    </location>
</feature>
<name>A0ABR1JRV5_9AGAR</name>
<evidence type="ECO:0000256" key="1">
    <source>
        <dbReference type="ARBA" id="ARBA00001954"/>
    </source>
</evidence>
<gene>
    <name evidence="7" type="ORF">VKT23_006005</name>
</gene>